<comment type="similarity">
    <text evidence="5 14">Belongs to the class-IV pyridoxal-phosphate-dependent aminotransferase family.</text>
</comment>
<dbReference type="EC" id="2.6.1.42" evidence="14"/>
<dbReference type="PANTHER" id="PTHR42743">
    <property type="entry name" value="AMINO-ACID AMINOTRANSFERASE"/>
    <property type="match status" value="1"/>
</dbReference>
<protein>
    <recommendedName>
        <fullName evidence="14">Branched-chain-amino-acid aminotransferase</fullName>
        <shortName evidence="14">BCAT</shortName>
        <ecNumber evidence="14">2.6.1.42</ecNumber>
    </recommendedName>
</protein>
<reference evidence="15 16" key="1">
    <citation type="submission" date="2018-06" db="EMBL/GenBank/DDBJ databases">
        <title>Genomic Encyclopedia of Type Strains, Phase IV (KMG-IV): sequencing the most valuable type-strain genomes for metagenomic binning, comparative biology and taxonomic classification.</title>
        <authorList>
            <person name="Goeker M."/>
        </authorList>
    </citation>
    <scope>NUCLEOTIDE SEQUENCE [LARGE SCALE GENOMIC DNA]</scope>
    <source>
        <strain evidence="15 16">DSM 18048</strain>
    </source>
</reference>
<comment type="cofactor">
    <cofactor evidence="1 14">
        <name>pyridoxal 5'-phosphate</name>
        <dbReference type="ChEBI" id="CHEBI:597326"/>
    </cofactor>
</comment>
<dbReference type="SUPFAM" id="SSF56752">
    <property type="entry name" value="D-aminoacid aminotransferase-like PLP-dependent enzymes"/>
    <property type="match status" value="1"/>
</dbReference>
<keyword evidence="8 14" id="KW-0808">Transferase</keyword>
<evidence type="ECO:0000256" key="12">
    <source>
        <dbReference type="ARBA" id="ARBA00048798"/>
    </source>
</evidence>
<comment type="catalytic activity">
    <reaction evidence="12 14">
        <text>L-isoleucine + 2-oxoglutarate = (S)-3-methyl-2-oxopentanoate + L-glutamate</text>
        <dbReference type="Rhea" id="RHEA:24801"/>
        <dbReference type="ChEBI" id="CHEBI:16810"/>
        <dbReference type="ChEBI" id="CHEBI:29985"/>
        <dbReference type="ChEBI" id="CHEBI:35146"/>
        <dbReference type="ChEBI" id="CHEBI:58045"/>
        <dbReference type="EC" id="2.6.1.42"/>
    </reaction>
</comment>
<dbReference type="UniPathway" id="UPA00049">
    <property type="reaction ID" value="UER00062"/>
</dbReference>
<dbReference type="NCBIfam" id="TIGR01122">
    <property type="entry name" value="ilvE_I"/>
    <property type="match status" value="1"/>
</dbReference>
<evidence type="ECO:0000256" key="11">
    <source>
        <dbReference type="ARBA" id="ARBA00048212"/>
    </source>
</evidence>
<proteinExistence type="inferred from homology"/>
<comment type="pathway">
    <text evidence="2 14">Amino-acid biosynthesis; L-isoleucine biosynthesis; L-isoleucine from 2-oxobutanoate: step 4/4.</text>
</comment>
<dbReference type="InterPro" id="IPR043131">
    <property type="entry name" value="BCAT-like_N"/>
</dbReference>
<comment type="pathway">
    <text evidence="4 14">Amino-acid biosynthesis; L-leucine biosynthesis; L-leucine from 3-methyl-2-oxobutanoate: step 4/4.</text>
</comment>
<dbReference type="InterPro" id="IPR043132">
    <property type="entry name" value="BCAT-like_C"/>
</dbReference>
<keyword evidence="6 14" id="KW-0032">Aminotransferase</keyword>
<dbReference type="GO" id="GO:0052656">
    <property type="term" value="F:L-isoleucine-2-oxoglutarate transaminase activity"/>
    <property type="evidence" value="ECO:0007669"/>
    <property type="project" value="RHEA"/>
</dbReference>
<dbReference type="GO" id="GO:0052655">
    <property type="term" value="F:L-valine-2-oxoglutarate transaminase activity"/>
    <property type="evidence" value="ECO:0007669"/>
    <property type="project" value="RHEA"/>
</dbReference>
<evidence type="ECO:0000256" key="6">
    <source>
        <dbReference type="ARBA" id="ARBA00022576"/>
    </source>
</evidence>
<dbReference type="InterPro" id="IPR050571">
    <property type="entry name" value="Class-IV_PLP-Dep_Aminotrnsfr"/>
</dbReference>
<dbReference type="GO" id="GO:0009098">
    <property type="term" value="P:L-leucine biosynthetic process"/>
    <property type="evidence" value="ECO:0007669"/>
    <property type="project" value="UniProtKB-UniPathway"/>
</dbReference>
<dbReference type="InterPro" id="IPR001544">
    <property type="entry name" value="Aminotrans_IV"/>
</dbReference>
<dbReference type="InterPro" id="IPR033939">
    <property type="entry name" value="BCAT_family"/>
</dbReference>
<comment type="catalytic activity">
    <reaction evidence="13 14">
        <text>L-leucine + 2-oxoglutarate = 4-methyl-2-oxopentanoate + L-glutamate</text>
        <dbReference type="Rhea" id="RHEA:18321"/>
        <dbReference type="ChEBI" id="CHEBI:16810"/>
        <dbReference type="ChEBI" id="CHEBI:17865"/>
        <dbReference type="ChEBI" id="CHEBI:29985"/>
        <dbReference type="ChEBI" id="CHEBI:57427"/>
        <dbReference type="EC" id="2.6.1.42"/>
    </reaction>
</comment>
<keyword evidence="10 14" id="KW-0100">Branched-chain amino acid biosynthesis</keyword>
<evidence type="ECO:0000256" key="1">
    <source>
        <dbReference type="ARBA" id="ARBA00001933"/>
    </source>
</evidence>
<dbReference type="Proteomes" id="UP000248326">
    <property type="component" value="Unassembled WGS sequence"/>
</dbReference>
<dbReference type="PANTHER" id="PTHR42743:SF11">
    <property type="entry name" value="AMINODEOXYCHORISMATE LYASE"/>
    <property type="match status" value="1"/>
</dbReference>
<comment type="pathway">
    <text evidence="3 14">Amino-acid biosynthesis; L-valine biosynthesis; L-valine from pyruvate: step 4/4.</text>
</comment>
<dbReference type="InterPro" id="IPR036038">
    <property type="entry name" value="Aminotransferase-like"/>
</dbReference>
<dbReference type="CDD" id="cd01557">
    <property type="entry name" value="BCAT_beta_family"/>
    <property type="match status" value="1"/>
</dbReference>
<accession>A0A318S754</accession>
<name>A0A318S754_9DEIO</name>
<evidence type="ECO:0000256" key="10">
    <source>
        <dbReference type="ARBA" id="ARBA00023304"/>
    </source>
</evidence>
<evidence type="ECO:0000256" key="4">
    <source>
        <dbReference type="ARBA" id="ARBA00005072"/>
    </source>
</evidence>
<comment type="caution">
    <text evidence="15">The sequence shown here is derived from an EMBL/GenBank/DDBJ whole genome shotgun (WGS) entry which is preliminary data.</text>
</comment>
<evidence type="ECO:0000313" key="16">
    <source>
        <dbReference type="Proteomes" id="UP000248326"/>
    </source>
</evidence>
<comment type="catalytic activity">
    <reaction evidence="11 14">
        <text>L-valine + 2-oxoglutarate = 3-methyl-2-oxobutanoate + L-glutamate</text>
        <dbReference type="Rhea" id="RHEA:24813"/>
        <dbReference type="ChEBI" id="CHEBI:11851"/>
        <dbReference type="ChEBI" id="CHEBI:16810"/>
        <dbReference type="ChEBI" id="CHEBI:29985"/>
        <dbReference type="ChEBI" id="CHEBI:57762"/>
        <dbReference type="EC" id="2.6.1.42"/>
    </reaction>
</comment>
<evidence type="ECO:0000256" key="14">
    <source>
        <dbReference type="RuleBase" id="RU364094"/>
    </source>
</evidence>
<evidence type="ECO:0000256" key="5">
    <source>
        <dbReference type="ARBA" id="ARBA00009320"/>
    </source>
</evidence>
<evidence type="ECO:0000313" key="15">
    <source>
        <dbReference type="EMBL" id="PYE52869.1"/>
    </source>
</evidence>
<dbReference type="EMBL" id="QJSX01000011">
    <property type="protein sequence ID" value="PYE52869.1"/>
    <property type="molecule type" value="Genomic_DNA"/>
</dbReference>
<dbReference type="Pfam" id="PF01063">
    <property type="entry name" value="Aminotran_4"/>
    <property type="match status" value="1"/>
</dbReference>
<organism evidence="15 16">
    <name type="scientific">Deinococcus yavapaiensis KR-236</name>
    <dbReference type="NCBI Taxonomy" id="694435"/>
    <lineage>
        <taxon>Bacteria</taxon>
        <taxon>Thermotogati</taxon>
        <taxon>Deinococcota</taxon>
        <taxon>Deinococci</taxon>
        <taxon>Deinococcales</taxon>
        <taxon>Deinococcaceae</taxon>
        <taxon>Deinococcus</taxon>
    </lineage>
</organism>
<comment type="function">
    <text evidence="14">Acts on leucine, isoleucine and valine.</text>
</comment>
<gene>
    <name evidence="14" type="primary">ilvE</name>
    <name evidence="15" type="ORF">DES52_11140</name>
</gene>
<dbReference type="Gene3D" id="3.30.470.10">
    <property type="match status" value="1"/>
</dbReference>
<keyword evidence="16" id="KW-1185">Reference proteome</keyword>
<evidence type="ECO:0000256" key="7">
    <source>
        <dbReference type="ARBA" id="ARBA00022605"/>
    </source>
</evidence>
<dbReference type="UniPathway" id="UPA00048">
    <property type="reaction ID" value="UER00073"/>
</dbReference>
<dbReference type="GO" id="GO:0052654">
    <property type="term" value="F:L-leucine-2-oxoglutarate transaminase activity"/>
    <property type="evidence" value="ECO:0007669"/>
    <property type="project" value="RHEA"/>
</dbReference>
<evidence type="ECO:0000256" key="3">
    <source>
        <dbReference type="ARBA" id="ARBA00004931"/>
    </source>
</evidence>
<sequence length="319" mass="34780">MTQTTTAPKTAGGDKGIQAGKIWFNGQLVPQEEAKVSVLSHALHYGSSVFEGIRAYKTDRGPAVFRLDEHTERLIHSALILRMPVPYTPDEINEAIKAVIRENAYDECYIRPLVFRGGATLGVNPLPCPVEMMVAAWKWGAYLGEDAVREGAKLVTSSWVRSPGNVMPTKSKAGGNYVNSSLAKADAVSAGFDEAVLLDAQGYVAEGSGENIFFLKGGKLHAIAHSVTLIGITRDTIFHVARDMGFDVVPVMATRDELYTADEVFMTGTAAEVTPIGSIDFRPIGTGKAGEVSLEIRRRYLDIVTGKNEKYDHWLTYVR</sequence>
<dbReference type="OrthoDB" id="9804984at2"/>
<dbReference type="GO" id="GO:0009099">
    <property type="term" value="P:L-valine biosynthetic process"/>
    <property type="evidence" value="ECO:0007669"/>
    <property type="project" value="UniProtKB-UniPathway"/>
</dbReference>
<keyword evidence="7 14" id="KW-0028">Amino-acid biosynthesis</keyword>
<evidence type="ECO:0000256" key="2">
    <source>
        <dbReference type="ARBA" id="ARBA00004824"/>
    </source>
</evidence>
<evidence type="ECO:0000256" key="9">
    <source>
        <dbReference type="ARBA" id="ARBA00022898"/>
    </source>
</evidence>
<dbReference type="Gene3D" id="3.20.10.10">
    <property type="entry name" value="D-amino Acid Aminotransferase, subunit A, domain 2"/>
    <property type="match status" value="1"/>
</dbReference>
<dbReference type="RefSeq" id="WP_110887452.1">
    <property type="nucleotide sequence ID" value="NZ_QJSX01000011.1"/>
</dbReference>
<dbReference type="GO" id="GO:0009097">
    <property type="term" value="P:isoleucine biosynthetic process"/>
    <property type="evidence" value="ECO:0007669"/>
    <property type="project" value="UniProtKB-UniPathway"/>
</dbReference>
<keyword evidence="9 14" id="KW-0663">Pyridoxal phosphate</keyword>
<dbReference type="InterPro" id="IPR005785">
    <property type="entry name" value="B_amino_transI"/>
</dbReference>
<dbReference type="AlphaFoldDB" id="A0A318S754"/>
<dbReference type="NCBIfam" id="NF005146">
    <property type="entry name" value="PRK06606.1"/>
    <property type="match status" value="1"/>
</dbReference>
<evidence type="ECO:0000256" key="8">
    <source>
        <dbReference type="ARBA" id="ARBA00022679"/>
    </source>
</evidence>
<dbReference type="UniPathway" id="UPA00047">
    <property type="reaction ID" value="UER00058"/>
</dbReference>
<dbReference type="FunFam" id="3.20.10.10:FF:000002">
    <property type="entry name" value="D-alanine aminotransferase"/>
    <property type="match status" value="1"/>
</dbReference>
<evidence type="ECO:0000256" key="13">
    <source>
        <dbReference type="ARBA" id="ARBA00049229"/>
    </source>
</evidence>